<sequence length="45" mass="5225">MMMIVHNNPNVSFKFPSYMSSLPMPISLMPSDLIQFKTELIFSIF</sequence>
<evidence type="ECO:0000313" key="1">
    <source>
        <dbReference type="EMBL" id="NDV40773.1"/>
    </source>
</evidence>
<reference evidence="1" key="1">
    <citation type="journal article" date="2020" name="J. Eukaryot. Microbiol.">
        <title>De novo Sequencing, Assembly and Annotation of the Transcriptome for the Free-Living Testate Amoeba Arcella intermedia.</title>
        <authorList>
            <person name="Ribeiro G.M."/>
            <person name="Porfirio-Sousa A.L."/>
            <person name="Maurer-Alcala X.X."/>
            <person name="Katz L.A."/>
            <person name="Lahr D.J.G."/>
        </authorList>
    </citation>
    <scope>NUCLEOTIDE SEQUENCE</scope>
</reference>
<accession>A0A6B2LUS8</accession>
<dbReference type="AlphaFoldDB" id="A0A6B2LUS8"/>
<dbReference type="EMBL" id="GIBP01011804">
    <property type="protein sequence ID" value="NDV40773.1"/>
    <property type="molecule type" value="Transcribed_RNA"/>
</dbReference>
<proteinExistence type="predicted"/>
<name>A0A6B2LUS8_9EUKA</name>
<organism evidence="1">
    <name type="scientific">Arcella intermedia</name>
    <dbReference type="NCBI Taxonomy" id="1963864"/>
    <lineage>
        <taxon>Eukaryota</taxon>
        <taxon>Amoebozoa</taxon>
        <taxon>Tubulinea</taxon>
        <taxon>Elardia</taxon>
        <taxon>Arcellinida</taxon>
        <taxon>Sphaerothecina</taxon>
        <taxon>Arcellidae</taxon>
        <taxon>Arcella</taxon>
    </lineage>
</organism>
<protein>
    <submittedName>
        <fullName evidence="1">Uncharacterized protein</fullName>
    </submittedName>
</protein>